<dbReference type="HAMAP" id="MF_00408">
    <property type="entry name" value="TATA_bind_prot_arch"/>
    <property type="match status" value="1"/>
</dbReference>
<dbReference type="PANTHER" id="PTHR10126">
    <property type="entry name" value="TATA-BOX BINDING PROTEIN"/>
    <property type="match status" value="1"/>
</dbReference>
<comment type="caution">
    <text evidence="5">Lacks conserved residue(s) required for the propagation of feature annotation.</text>
</comment>
<keyword evidence="2 5" id="KW-0677">Repeat</keyword>
<organism evidence="6 7">
    <name type="scientific">Candidatus Lokiarchaeum ossiferum</name>
    <dbReference type="NCBI Taxonomy" id="2951803"/>
    <lineage>
        <taxon>Archaea</taxon>
        <taxon>Promethearchaeati</taxon>
        <taxon>Promethearchaeota</taxon>
        <taxon>Promethearchaeia</taxon>
        <taxon>Promethearchaeales</taxon>
        <taxon>Promethearchaeaceae</taxon>
        <taxon>Candidatus Lokiarchaeum</taxon>
    </lineage>
</organism>
<keyword evidence="5" id="KW-0805">Transcription regulation</keyword>
<dbReference type="Pfam" id="PF00352">
    <property type="entry name" value="TBP"/>
    <property type="match status" value="2"/>
</dbReference>
<dbReference type="Proteomes" id="UP001208689">
    <property type="component" value="Chromosome"/>
</dbReference>
<gene>
    <name evidence="5" type="primary">tbp</name>
    <name evidence="6" type="ORF">NEF87_004168</name>
</gene>
<evidence type="ECO:0000313" key="7">
    <source>
        <dbReference type="Proteomes" id="UP001208689"/>
    </source>
</evidence>
<dbReference type="InterPro" id="IPR012295">
    <property type="entry name" value="TBP_dom_sf"/>
</dbReference>
<comment type="function">
    <text evidence="5">General factor that plays a role in the activation of archaeal genes transcribed by RNA polymerase. Binds specifically to the TATA box promoter element which lies close to the position of transcription initiation.</text>
</comment>
<reference evidence="6" key="1">
    <citation type="submission" date="2022-09" db="EMBL/GenBank/DDBJ databases">
        <title>Actin cytoskeleton and complex cell architecture in an #Asgard archaeon.</title>
        <authorList>
            <person name="Ponce Toledo R.I."/>
            <person name="Schleper C."/>
            <person name="Rodrigues Oliveira T."/>
            <person name="Wollweber F."/>
            <person name="Xu J."/>
            <person name="Rittmann S."/>
            <person name="Klingl A."/>
            <person name="Pilhofer M."/>
        </authorList>
    </citation>
    <scope>NUCLEOTIDE SEQUENCE</scope>
    <source>
        <strain evidence="6">B-35</strain>
    </source>
</reference>
<evidence type="ECO:0000313" key="6">
    <source>
        <dbReference type="EMBL" id="UYP47883.1"/>
    </source>
</evidence>
<evidence type="ECO:0000256" key="2">
    <source>
        <dbReference type="ARBA" id="ARBA00022737"/>
    </source>
</evidence>
<evidence type="ECO:0000256" key="1">
    <source>
        <dbReference type="ARBA" id="ARBA00005560"/>
    </source>
</evidence>
<name>A0ABY6HWY9_9ARCH</name>
<dbReference type="EMBL" id="CP104013">
    <property type="protein sequence ID" value="UYP47883.1"/>
    <property type="molecule type" value="Genomic_DNA"/>
</dbReference>
<dbReference type="Gene3D" id="3.30.310.10">
    <property type="entry name" value="TATA-Binding Protein"/>
    <property type="match status" value="2"/>
</dbReference>
<dbReference type="PRINTS" id="PR00686">
    <property type="entry name" value="TIFACTORIID"/>
</dbReference>
<keyword evidence="7" id="KW-1185">Reference proteome</keyword>
<protein>
    <recommendedName>
        <fullName evidence="5">TATA-box-binding protein</fullName>
    </recommendedName>
    <alternativeName>
        <fullName evidence="5">Box A-binding protein</fullName>
        <shortName evidence="5">BAP</shortName>
    </alternativeName>
    <alternativeName>
        <fullName evidence="5">TATA sequence-binding protein</fullName>
        <shortName evidence="5">TBP</shortName>
    </alternativeName>
    <alternativeName>
        <fullName evidence="5">TATA-box factor</fullName>
    </alternativeName>
</protein>
<dbReference type="InterPro" id="IPR000814">
    <property type="entry name" value="TBP"/>
</dbReference>
<feature type="repeat" description="2" evidence="5">
    <location>
        <begin position="120"/>
        <end position="196"/>
    </location>
</feature>
<keyword evidence="3 5" id="KW-0238">DNA-binding</keyword>
<comment type="similarity">
    <text evidence="1 5">Belongs to the TBP family.</text>
</comment>
<keyword evidence="4 5" id="KW-0804">Transcription</keyword>
<dbReference type="SUPFAM" id="SSF55945">
    <property type="entry name" value="TATA-box binding protein-like"/>
    <property type="match status" value="2"/>
</dbReference>
<sequence length="220" mass="24613">MSINKNNSKLKKNSDIAVPREVKNKVTLRIENVVASVKVGTFIDLNKLLEKYKDIEKKENFPGLVVKMKNPKATILIFSSGKMVATGVRLVKHLPIVVEKVVKKMENAGIEIEMEPEVKIENIVVRGDFHQTINLDLTSLSLTRAIYEPEVFPGLIYKIPDPKICFLIFSSGRIICTGASDENVIRSSVKKLALDLKRQGVLGNTKKKVGQLDLDLLDLF</sequence>
<evidence type="ECO:0000256" key="4">
    <source>
        <dbReference type="ARBA" id="ARBA00023163"/>
    </source>
</evidence>
<proteinExistence type="inferred from homology"/>
<accession>A0ABY6HWY9</accession>
<evidence type="ECO:0000256" key="3">
    <source>
        <dbReference type="ARBA" id="ARBA00023125"/>
    </source>
</evidence>
<evidence type="ECO:0000256" key="5">
    <source>
        <dbReference type="HAMAP-Rule" id="MF_00408"/>
    </source>
</evidence>